<dbReference type="GO" id="GO:0003677">
    <property type="term" value="F:DNA binding"/>
    <property type="evidence" value="ECO:0007669"/>
    <property type="project" value="InterPro"/>
</dbReference>
<dbReference type="EMBL" id="BAMD01000024">
    <property type="protein sequence ID" value="GAF03453.1"/>
    <property type="molecule type" value="Genomic_DNA"/>
</dbReference>
<dbReference type="Pfam" id="PF04397">
    <property type="entry name" value="LytTR"/>
    <property type="match status" value="1"/>
</dbReference>
<accession>W7Y720</accession>
<gene>
    <name evidence="4" type="ORF">JCM21142_52129</name>
</gene>
<dbReference type="AlphaFoldDB" id="W7Y720"/>
<feature type="modified residue" description="4-aspartylphosphate" evidence="1">
    <location>
        <position position="43"/>
    </location>
</feature>
<sequence length="230" mass="27191">MALGLIVSHINRTPFLELKGQFDNPIDAMEYLQSNPVQLIYLDIQMPDFTGVDFARTLDENCKVIFTTAYEKYAVEGFRLHALGYLLKPVSYEVFLDATQHAQKHFNWIDLAMQQPDKQLRSDEDYLFVKANAQLKRINYGDILYLEGLKDYVKLYTETEQTPIVFYATMKSVEQRLPSDRFMRVHRSFIVNLEKITTIERYRIIFGKERIPISKQYKEVFDEFVKKKFL</sequence>
<evidence type="ECO:0008006" key="6">
    <source>
        <dbReference type="Google" id="ProtNLM"/>
    </source>
</evidence>
<protein>
    <recommendedName>
        <fullName evidence="6">Transcriptional regulatory protein YehT</fullName>
    </recommendedName>
</protein>
<evidence type="ECO:0000259" key="2">
    <source>
        <dbReference type="PROSITE" id="PS50110"/>
    </source>
</evidence>
<dbReference type="PROSITE" id="PS50110">
    <property type="entry name" value="RESPONSE_REGULATORY"/>
    <property type="match status" value="1"/>
</dbReference>
<dbReference type="SUPFAM" id="SSF52172">
    <property type="entry name" value="CheY-like"/>
    <property type="match status" value="1"/>
</dbReference>
<evidence type="ECO:0000313" key="5">
    <source>
        <dbReference type="Proteomes" id="UP000019402"/>
    </source>
</evidence>
<dbReference type="Proteomes" id="UP000019402">
    <property type="component" value="Unassembled WGS sequence"/>
</dbReference>
<evidence type="ECO:0000313" key="4">
    <source>
        <dbReference type="EMBL" id="GAF03453.1"/>
    </source>
</evidence>
<reference evidence="4 5" key="1">
    <citation type="journal article" date="2014" name="Genome Announc.">
        <title>Draft Genome Sequence of Cytophaga fermentans JCM 21142T, a Facultative Anaerobe Isolated from Marine Mud.</title>
        <authorList>
            <person name="Starns D."/>
            <person name="Oshima K."/>
            <person name="Suda W."/>
            <person name="Iino T."/>
            <person name="Yuki M."/>
            <person name="Inoue J."/>
            <person name="Kitamura K."/>
            <person name="Iida T."/>
            <person name="Darby A."/>
            <person name="Hattori M."/>
            <person name="Ohkuma M."/>
        </authorList>
    </citation>
    <scope>NUCLEOTIDE SEQUENCE [LARGE SCALE GENOMIC DNA]</scope>
    <source>
        <strain evidence="4 5">JCM 21142</strain>
    </source>
</reference>
<dbReference type="Gene3D" id="2.40.50.1020">
    <property type="entry name" value="LytTr DNA-binding domain"/>
    <property type="match status" value="1"/>
</dbReference>
<feature type="domain" description="Response regulatory" evidence="2">
    <location>
        <begin position="1"/>
        <end position="103"/>
    </location>
</feature>
<dbReference type="InterPro" id="IPR007492">
    <property type="entry name" value="LytTR_DNA-bd_dom"/>
</dbReference>
<dbReference type="PANTHER" id="PTHR37299">
    <property type="entry name" value="TRANSCRIPTIONAL REGULATOR-RELATED"/>
    <property type="match status" value="1"/>
</dbReference>
<dbReference type="Pfam" id="PF00072">
    <property type="entry name" value="Response_reg"/>
    <property type="match status" value="1"/>
</dbReference>
<dbReference type="InterPro" id="IPR001789">
    <property type="entry name" value="Sig_transdc_resp-reg_receiver"/>
</dbReference>
<dbReference type="STRING" id="869213.GCA_000517085_00913"/>
<dbReference type="eggNOG" id="COG3279">
    <property type="taxonomic scope" value="Bacteria"/>
</dbReference>
<dbReference type="SMART" id="SM00850">
    <property type="entry name" value="LytTR"/>
    <property type="match status" value="1"/>
</dbReference>
<dbReference type="PROSITE" id="PS50930">
    <property type="entry name" value="HTH_LYTTR"/>
    <property type="match status" value="1"/>
</dbReference>
<keyword evidence="1" id="KW-0597">Phosphoprotein</keyword>
<dbReference type="Gene3D" id="3.40.50.2300">
    <property type="match status" value="1"/>
</dbReference>
<dbReference type="GO" id="GO:0000156">
    <property type="term" value="F:phosphorelay response regulator activity"/>
    <property type="evidence" value="ECO:0007669"/>
    <property type="project" value="InterPro"/>
</dbReference>
<organism evidence="4 5">
    <name type="scientific">Saccharicrinis fermentans DSM 9555 = JCM 21142</name>
    <dbReference type="NCBI Taxonomy" id="869213"/>
    <lineage>
        <taxon>Bacteria</taxon>
        <taxon>Pseudomonadati</taxon>
        <taxon>Bacteroidota</taxon>
        <taxon>Bacteroidia</taxon>
        <taxon>Marinilabiliales</taxon>
        <taxon>Marinilabiliaceae</taxon>
        <taxon>Saccharicrinis</taxon>
    </lineage>
</organism>
<dbReference type="PANTHER" id="PTHR37299:SF1">
    <property type="entry name" value="STAGE 0 SPORULATION PROTEIN A HOMOLOG"/>
    <property type="match status" value="1"/>
</dbReference>
<keyword evidence="5" id="KW-1185">Reference proteome</keyword>
<evidence type="ECO:0000259" key="3">
    <source>
        <dbReference type="PROSITE" id="PS50930"/>
    </source>
</evidence>
<name>W7Y720_9BACT</name>
<evidence type="ECO:0000256" key="1">
    <source>
        <dbReference type="PROSITE-ProRule" id="PRU00169"/>
    </source>
</evidence>
<dbReference type="SMART" id="SM00448">
    <property type="entry name" value="REC"/>
    <property type="match status" value="1"/>
</dbReference>
<comment type="caution">
    <text evidence="4">The sequence shown here is derived from an EMBL/GenBank/DDBJ whole genome shotgun (WGS) entry which is preliminary data.</text>
</comment>
<feature type="domain" description="HTH LytTR-type" evidence="3">
    <location>
        <begin position="127"/>
        <end position="217"/>
    </location>
</feature>
<proteinExistence type="predicted"/>
<dbReference type="InterPro" id="IPR046947">
    <property type="entry name" value="LytR-like"/>
</dbReference>
<dbReference type="InterPro" id="IPR011006">
    <property type="entry name" value="CheY-like_superfamily"/>
</dbReference>